<keyword evidence="7 13" id="KW-0812">Transmembrane</keyword>
<keyword evidence="17" id="KW-1185">Reference proteome</keyword>
<evidence type="ECO:0000256" key="11">
    <source>
        <dbReference type="ARBA" id="ARBA00023136"/>
    </source>
</evidence>
<dbReference type="InterPro" id="IPR036640">
    <property type="entry name" value="ABC1_TM_sf"/>
</dbReference>
<feature type="transmembrane region" description="Helical" evidence="13">
    <location>
        <begin position="386"/>
        <end position="409"/>
    </location>
</feature>
<evidence type="ECO:0000256" key="9">
    <source>
        <dbReference type="ARBA" id="ARBA00022840"/>
    </source>
</evidence>
<dbReference type="FunFam" id="3.40.50.150:FF:000027">
    <property type="entry name" value="Protein-L-isoaspartate O-methyltransferase"/>
    <property type="match status" value="1"/>
</dbReference>
<evidence type="ECO:0000313" key="16">
    <source>
        <dbReference type="EMBL" id="URE35806.1"/>
    </source>
</evidence>
<dbReference type="GO" id="GO:0016887">
    <property type="term" value="F:ATP hydrolysis activity"/>
    <property type="evidence" value="ECO:0007669"/>
    <property type="project" value="InterPro"/>
</dbReference>
<dbReference type="NCBIfam" id="TIGR00080">
    <property type="entry name" value="pimt"/>
    <property type="match status" value="1"/>
</dbReference>
<evidence type="ECO:0000256" key="4">
    <source>
        <dbReference type="ARBA" id="ARBA00022603"/>
    </source>
</evidence>
<dbReference type="EMBL" id="CP097510">
    <property type="protein sequence ID" value="URE35806.1"/>
    <property type="molecule type" value="Genomic_DNA"/>
</dbReference>
<keyword evidence="5" id="KW-0808">Transferase</keyword>
<comment type="similarity">
    <text evidence="2">Belongs to the methyltransferase superfamily. L-isoaspartyl/D-aspartyl protein methyltransferase family.</text>
</comment>
<evidence type="ECO:0000256" key="3">
    <source>
        <dbReference type="ARBA" id="ARBA00011890"/>
    </source>
</evidence>
<dbReference type="PANTHER" id="PTHR43394:SF19">
    <property type="entry name" value="ABC TRANSPORTER B FAMILY"/>
    <property type="match status" value="1"/>
</dbReference>
<feature type="transmembrane region" description="Helical" evidence="13">
    <location>
        <begin position="430"/>
        <end position="456"/>
    </location>
</feature>
<evidence type="ECO:0000256" key="6">
    <source>
        <dbReference type="ARBA" id="ARBA00022691"/>
    </source>
</evidence>
<dbReference type="InterPro" id="IPR003593">
    <property type="entry name" value="AAA+_ATPase"/>
</dbReference>
<dbReference type="InterPro" id="IPR029063">
    <property type="entry name" value="SAM-dependent_MTases_sf"/>
</dbReference>
<dbReference type="Pfam" id="PF00664">
    <property type="entry name" value="ABC_membrane"/>
    <property type="match status" value="1"/>
</dbReference>
<dbReference type="CDD" id="cd02440">
    <property type="entry name" value="AdoMet_MTases"/>
    <property type="match status" value="1"/>
</dbReference>
<feature type="domain" description="ABC transporter" evidence="14">
    <location>
        <begin position="661"/>
        <end position="900"/>
    </location>
</feature>
<dbReference type="InterPro" id="IPR003439">
    <property type="entry name" value="ABC_transporter-like_ATP-bd"/>
</dbReference>
<dbReference type="GO" id="GO:0015421">
    <property type="term" value="F:ABC-type oligopeptide transporter activity"/>
    <property type="evidence" value="ECO:0007669"/>
    <property type="project" value="TreeGrafter"/>
</dbReference>
<accession>A0A9E7HM03</accession>
<keyword evidence="6" id="KW-0949">S-adenosyl-L-methionine</keyword>
<evidence type="ECO:0000256" key="7">
    <source>
        <dbReference type="ARBA" id="ARBA00022692"/>
    </source>
</evidence>
<evidence type="ECO:0000256" key="5">
    <source>
        <dbReference type="ARBA" id="ARBA00022679"/>
    </source>
</evidence>
<dbReference type="GO" id="GO:0030091">
    <property type="term" value="P:protein repair"/>
    <property type="evidence" value="ECO:0007669"/>
    <property type="project" value="UniProtKB-ARBA"/>
</dbReference>
<gene>
    <name evidence="16" type="ORF">MUK42_16106</name>
</gene>
<dbReference type="SUPFAM" id="SSF52540">
    <property type="entry name" value="P-loop containing nucleoside triphosphate hydrolases"/>
    <property type="match status" value="1"/>
</dbReference>
<evidence type="ECO:0000256" key="10">
    <source>
        <dbReference type="ARBA" id="ARBA00022989"/>
    </source>
</evidence>
<dbReference type="InterPro" id="IPR039421">
    <property type="entry name" value="Type_1_exporter"/>
</dbReference>
<evidence type="ECO:0000256" key="13">
    <source>
        <dbReference type="SAM" id="Phobius"/>
    </source>
</evidence>
<dbReference type="GO" id="GO:0004719">
    <property type="term" value="F:protein-L-isoaspartate (D-aspartate) O-methyltransferase activity"/>
    <property type="evidence" value="ECO:0007669"/>
    <property type="project" value="UniProtKB-EC"/>
</dbReference>
<keyword evidence="11 13" id="KW-0472">Membrane</keyword>
<dbReference type="Gene3D" id="1.20.1560.10">
    <property type="entry name" value="ABC transporter type 1, transmembrane domain"/>
    <property type="match status" value="1"/>
</dbReference>
<evidence type="ECO:0000313" key="17">
    <source>
        <dbReference type="Proteomes" id="UP001055439"/>
    </source>
</evidence>
<keyword evidence="8" id="KW-0547">Nucleotide-binding</keyword>
<dbReference type="InterPro" id="IPR000682">
    <property type="entry name" value="PCMT"/>
</dbReference>
<dbReference type="GO" id="GO:0005524">
    <property type="term" value="F:ATP binding"/>
    <property type="evidence" value="ECO:0007669"/>
    <property type="project" value="UniProtKB-KW"/>
</dbReference>
<dbReference type="InterPro" id="IPR027417">
    <property type="entry name" value="P-loop_NTPase"/>
</dbReference>
<dbReference type="CDD" id="cd18572">
    <property type="entry name" value="ABC_6TM_TAP"/>
    <property type="match status" value="1"/>
</dbReference>
<sequence length="907" mass="100216">MLSPLVLQRLWTSGSHGKNKELVERLQLYGIIKSKKVAEVMEAIDRGVFVPPGSAPYVDSPMPIGYNATISAPHMHAACLELLEEHLQPGMKALDVGSGTGYLTACFAMMVGPQGRAVGVEHIPELVDFSINNIKNSAASTLLKEGSLSVHVADGRLGWPDLAPCDAIHVGAAAPEIPQPLIDQLKPGGRMVIPVGTMFQDLQVVDKKMDGSVSIRSETPVRYVPLTTAVPTDSNSIINRRRRIHSRRCSSILRSNNISCPSLTPALKLPSSPFPLLLNSNRCRRRFAPPPRAASSSSSSSFPLGANLGRRIGVPDVENDGSVGFLGRLRSGLLLLRDVFPGGSWWKLEQQEGMKVNAEEQDRGKKGLSVITALRRMWELVAKDRLVIFLAFASLLFAALSEVSIPHFLTASIFSAQTHESTIFYRNARLLVLLCFISGICSGLRGCCFGIANMMLVRRMREMLYDSLLFQDVSFLDNETVGDLTSRLGSDCQQVSRVIGNDLNLISRNVLQATGALIYLFILSWRLTLSTLLICTALLTIVLFYGRYQKKAAKLIQELTASANEVAQEALSLFRTVRVYGTEKQEFGRYVNWLERLSEVIAVLVGGISILSGQMTAEQLTKFILYSEWMIYSTWWVGDNWSSLMQSVGARLKLQKLVGHIDFVDVSFSYPSRSMVPVLKQVNLSVHPNEVVAIVGLSGSGKSTLLNLLLRLFEPTNGQILVDGVPLSDLDIKWLRQNIGYVGQEPRLFRMDISSNIMYGCPREVGREEVEWAAKQAYAHEFISALPNGYGTLVDDTLLSGGQKQRIAIARAILRDPTILILDEATSALDAESEYYVKEVLRTMQNSSSIKRTIFVIAHRLSTIQAADRIIVMDGGRIVEMGKHMELIQKDGLYARLVRRQADAFAY</sequence>
<dbReference type="PROSITE" id="PS50929">
    <property type="entry name" value="ABC_TM1F"/>
    <property type="match status" value="1"/>
</dbReference>
<keyword evidence="10 13" id="KW-1133">Transmembrane helix</keyword>
<feature type="domain" description="ABC transmembrane type-1" evidence="15">
    <location>
        <begin position="389"/>
        <end position="646"/>
    </location>
</feature>
<dbReference type="GO" id="GO:0032259">
    <property type="term" value="P:methylation"/>
    <property type="evidence" value="ECO:0007669"/>
    <property type="project" value="UniProtKB-KW"/>
</dbReference>
<comment type="catalytic activity">
    <reaction evidence="12">
        <text>[protein]-L-isoaspartate + S-adenosyl-L-methionine = [protein]-L-isoaspartate alpha-methyl ester + S-adenosyl-L-homocysteine</text>
        <dbReference type="Rhea" id="RHEA:12705"/>
        <dbReference type="Rhea" id="RHEA-COMP:12143"/>
        <dbReference type="Rhea" id="RHEA-COMP:12144"/>
        <dbReference type="ChEBI" id="CHEBI:57856"/>
        <dbReference type="ChEBI" id="CHEBI:59789"/>
        <dbReference type="ChEBI" id="CHEBI:90596"/>
        <dbReference type="ChEBI" id="CHEBI:90598"/>
        <dbReference type="EC" id="2.1.1.77"/>
    </reaction>
</comment>
<dbReference type="Gene3D" id="3.40.50.150">
    <property type="entry name" value="Vaccinia Virus protein VP39"/>
    <property type="match status" value="1"/>
</dbReference>
<dbReference type="PROSITE" id="PS00211">
    <property type="entry name" value="ABC_TRANSPORTER_1"/>
    <property type="match status" value="1"/>
</dbReference>
<evidence type="ECO:0000259" key="15">
    <source>
        <dbReference type="PROSITE" id="PS50929"/>
    </source>
</evidence>
<reference evidence="16" key="1">
    <citation type="submission" date="2022-05" db="EMBL/GenBank/DDBJ databases">
        <title>The Musa troglodytarum L. genome provides insights into the mechanism of non-climacteric behaviour and enrichment of carotenoids.</title>
        <authorList>
            <person name="Wang J."/>
        </authorList>
    </citation>
    <scope>NUCLEOTIDE SEQUENCE</scope>
    <source>
        <tissue evidence="16">Leaf</tissue>
    </source>
</reference>
<evidence type="ECO:0000256" key="1">
    <source>
        <dbReference type="ARBA" id="ARBA00004141"/>
    </source>
</evidence>
<dbReference type="PANTHER" id="PTHR43394">
    <property type="entry name" value="ATP-DEPENDENT PERMEASE MDL1, MITOCHONDRIAL"/>
    <property type="match status" value="1"/>
</dbReference>
<evidence type="ECO:0000259" key="14">
    <source>
        <dbReference type="PROSITE" id="PS50893"/>
    </source>
</evidence>
<dbReference type="Gene3D" id="3.40.50.300">
    <property type="entry name" value="P-loop containing nucleotide triphosphate hydrolases"/>
    <property type="match status" value="1"/>
</dbReference>
<dbReference type="InterPro" id="IPR011527">
    <property type="entry name" value="ABC1_TM_dom"/>
</dbReference>
<dbReference type="GO" id="GO:0016020">
    <property type="term" value="C:membrane"/>
    <property type="evidence" value="ECO:0007669"/>
    <property type="project" value="UniProtKB-SubCell"/>
</dbReference>
<dbReference type="Pfam" id="PF01135">
    <property type="entry name" value="PCMT"/>
    <property type="match status" value="1"/>
</dbReference>
<name>A0A9E7HM03_9LILI</name>
<keyword evidence="9" id="KW-0067">ATP-binding</keyword>
<dbReference type="PROSITE" id="PS50893">
    <property type="entry name" value="ABC_TRANSPORTER_2"/>
    <property type="match status" value="1"/>
</dbReference>
<dbReference type="EC" id="2.1.1.77" evidence="3"/>
<dbReference type="SMART" id="SM00382">
    <property type="entry name" value="AAA"/>
    <property type="match status" value="1"/>
</dbReference>
<keyword evidence="4" id="KW-0489">Methyltransferase</keyword>
<dbReference type="InterPro" id="IPR017871">
    <property type="entry name" value="ABC_transporter-like_CS"/>
</dbReference>
<dbReference type="SUPFAM" id="SSF90123">
    <property type="entry name" value="ABC transporter transmembrane region"/>
    <property type="match status" value="1"/>
</dbReference>
<comment type="subcellular location">
    <subcellularLocation>
        <location evidence="1">Membrane</location>
        <topology evidence="1">Multi-pass membrane protein</topology>
    </subcellularLocation>
</comment>
<protein>
    <recommendedName>
        <fullName evidence="3">protein-L-isoaspartate(D-aspartate) O-methyltransferase</fullName>
        <ecNumber evidence="3">2.1.1.77</ecNumber>
    </recommendedName>
</protein>
<dbReference type="AlphaFoldDB" id="A0A9E7HM03"/>
<dbReference type="Proteomes" id="UP001055439">
    <property type="component" value="Chromosome 8"/>
</dbReference>
<dbReference type="Pfam" id="PF00005">
    <property type="entry name" value="ABC_tran"/>
    <property type="match status" value="1"/>
</dbReference>
<evidence type="ECO:0000256" key="12">
    <source>
        <dbReference type="ARBA" id="ARBA00029295"/>
    </source>
</evidence>
<evidence type="ECO:0000256" key="2">
    <source>
        <dbReference type="ARBA" id="ARBA00005369"/>
    </source>
</evidence>
<dbReference type="OrthoDB" id="6500128at2759"/>
<dbReference type="FunFam" id="3.40.50.300:FF:000218">
    <property type="entry name" value="Multidrug ABC transporter ATP-binding protein"/>
    <property type="match status" value="1"/>
</dbReference>
<dbReference type="SUPFAM" id="SSF53335">
    <property type="entry name" value="S-adenosyl-L-methionine-dependent methyltransferases"/>
    <property type="match status" value="1"/>
</dbReference>
<proteinExistence type="inferred from homology"/>
<feature type="transmembrane region" description="Helical" evidence="13">
    <location>
        <begin position="517"/>
        <end position="545"/>
    </location>
</feature>
<organism evidence="16 17">
    <name type="scientific">Musa troglodytarum</name>
    <name type="common">fe'i banana</name>
    <dbReference type="NCBI Taxonomy" id="320322"/>
    <lineage>
        <taxon>Eukaryota</taxon>
        <taxon>Viridiplantae</taxon>
        <taxon>Streptophyta</taxon>
        <taxon>Embryophyta</taxon>
        <taxon>Tracheophyta</taxon>
        <taxon>Spermatophyta</taxon>
        <taxon>Magnoliopsida</taxon>
        <taxon>Liliopsida</taxon>
        <taxon>Zingiberales</taxon>
        <taxon>Musaceae</taxon>
        <taxon>Musa</taxon>
    </lineage>
</organism>
<evidence type="ECO:0000256" key="8">
    <source>
        <dbReference type="ARBA" id="ARBA00022741"/>
    </source>
</evidence>